<keyword evidence="1" id="KW-0812">Transmembrane</keyword>
<proteinExistence type="predicted"/>
<accession>A0A7V2WUL3</accession>
<evidence type="ECO:0000256" key="1">
    <source>
        <dbReference type="SAM" id="Phobius"/>
    </source>
</evidence>
<gene>
    <name evidence="2" type="ORF">ENJ51_03695</name>
</gene>
<keyword evidence="1" id="KW-0472">Membrane</keyword>
<dbReference type="AlphaFoldDB" id="A0A7V2WUL3"/>
<protein>
    <submittedName>
        <fullName evidence="2">Uncharacterized protein</fullName>
    </submittedName>
</protein>
<comment type="caution">
    <text evidence="2">The sequence shown here is derived from an EMBL/GenBank/DDBJ whole genome shotgun (WGS) entry which is preliminary data.</text>
</comment>
<sequence length="180" mass="20593">MSNGHNQDTLIIGKILSVTKDSLHIAVIFIFPQNKIKSLKEKDEIIVKYIFTPKIKKKSTPTLIPPNSLSIAKKESSILIKGKKYLLSLNKETKDFSSFYSPAWGMFEVEGNSYLDMQLIKNAGFEHKELQTLINSRGDLTKPSKDEASYLYIIILVITLLLFFVLILFIFRRKIYDSVS</sequence>
<keyword evidence="1" id="KW-1133">Transmembrane helix</keyword>
<organism evidence="2">
    <name type="scientific">Leucothrix mucor</name>
    <dbReference type="NCBI Taxonomy" id="45248"/>
    <lineage>
        <taxon>Bacteria</taxon>
        <taxon>Pseudomonadati</taxon>
        <taxon>Pseudomonadota</taxon>
        <taxon>Gammaproteobacteria</taxon>
        <taxon>Thiotrichales</taxon>
        <taxon>Thiotrichaceae</taxon>
        <taxon>Leucothrix</taxon>
    </lineage>
</organism>
<feature type="transmembrane region" description="Helical" evidence="1">
    <location>
        <begin position="150"/>
        <end position="171"/>
    </location>
</feature>
<name>A0A7V2WUL3_LEUMU</name>
<dbReference type="EMBL" id="DRMS01000149">
    <property type="protein sequence ID" value="HFC91894.1"/>
    <property type="molecule type" value="Genomic_DNA"/>
</dbReference>
<reference evidence="2" key="1">
    <citation type="journal article" date="2020" name="mSystems">
        <title>Genome- and Community-Level Interaction Insights into Carbon Utilization and Element Cycling Functions of Hydrothermarchaeota in Hydrothermal Sediment.</title>
        <authorList>
            <person name="Zhou Z."/>
            <person name="Liu Y."/>
            <person name="Xu W."/>
            <person name="Pan J."/>
            <person name="Luo Z.H."/>
            <person name="Li M."/>
        </authorList>
    </citation>
    <scope>NUCLEOTIDE SEQUENCE [LARGE SCALE GENOMIC DNA]</scope>
    <source>
        <strain evidence="2">HyVt-493</strain>
    </source>
</reference>
<dbReference type="Proteomes" id="UP000885750">
    <property type="component" value="Unassembled WGS sequence"/>
</dbReference>
<evidence type="ECO:0000313" key="2">
    <source>
        <dbReference type="EMBL" id="HFC91894.1"/>
    </source>
</evidence>